<organism evidence="1 2">
    <name type="scientific">Dictyostelium discoideum</name>
    <name type="common">Social amoeba</name>
    <dbReference type="NCBI Taxonomy" id="44689"/>
    <lineage>
        <taxon>Eukaryota</taxon>
        <taxon>Amoebozoa</taxon>
        <taxon>Evosea</taxon>
        <taxon>Eumycetozoa</taxon>
        <taxon>Dictyostelia</taxon>
        <taxon>Dictyosteliales</taxon>
        <taxon>Dictyosteliaceae</taxon>
        <taxon>Dictyostelium</taxon>
    </lineage>
</organism>
<dbReference type="EMBL" id="AAFI02000001">
    <property type="protein sequence ID" value="EAL73818.1"/>
    <property type="molecule type" value="Genomic_DNA"/>
</dbReference>
<dbReference type="KEGG" id="ddi:DDB_G0267250"/>
<dbReference type="VEuPathDB" id="AmoebaDB:DDB_G0267250"/>
<dbReference type="OMA" id="FIEYLDF"/>
<proteinExistence type="predicted"/>
<dbReference type="dictyBase" id="DDB_G0267250"/>
<protein>
    <recommendedName>
        <fullName evidence="3">C2H2-type domain-containing protein</fullName>
    </recommendedName>
</protein>
<dbReference type="PANTHER" id="PTHR31912:SF34">
    <property type="entry name" value="NOTOCHORD-RELATED PROTEIN"/>
    <property type="match status" value="1"/>
</dbReference>
<gene>
    <name evidence="1" type="ORF">DDB_G0267250</name>
</gene>
<dbReference type="HOGENOM" id="CLU_347317_0_0_1"/>
<keyword evidence="2" id="KW-1185">Reference proteome</keyword>
<accession>Q55H31</accession>
<dbReference type="InParanoid" id="Q55H31"/>
<dbReference type="PhylomeDB" id="Q55H31"/>
<dbReference type="FunCoup" id="Q55H31">
    <property type="interactions" value="8"/>
</dbReference>
<dbReference type="AlphaFoldDB" id="Q55H31"/>
<name>Q55H31_DICDI</name>
<dbReference type="PANTHER" id="PTHR31912">
    <property type="entry name" value="IP13529P"/>
    <property type="match status" value="1"/>
</dbReference>
<reference evidence="1 2" key="1">
    <citation type="journal article" date="2005" name="Nature">
        <title>The genome of the social amoeba Dictyostelium discoideum.</title>
        <authorList>
            <consortium name="The Dictyostelium discoideum Sequencing Consortium"/>
            <person name="Eichinger L."/>
            <person name="Pachebat J.A."/>
            <person name="Glockner G."/>
            <person name="Rajandream M.A."/>
            <person name="Sucgang R."/>
            <person name="Berriman M."/>
            <person name="Song J."/>
            <person name="Olsen R."/>
            <person name="Szafranski K."/>
            <person name="Xu Q."/>
            <person name="Tunggal B."/>
            <person name="Kummerfeld S."/>
            <person name="Madera M."/>
            <person name="Konfortov B.A."/>
            <person name="Rivero F."/>
            <person name="Bankier A.T."/>
            <person name="Lehmann R."/>
            <person name="Hamlin N."/>
            <person name="Davies R."/>
            <person name="Gaudet P."/>
            <person name="Fey P."/>
            <person name="Pilcher K."/>
            <person name="Chen G."/>
            <person name="Saunders D."/>
            <person name="Sodergren E."/>
            <person name="Davis P."/>
            <person name="Kerhornou A."/>
            <person name="Nie X."/>
            <person name="Hall N."/>
            <person name="Anjard C."/>
            <person name="Hemphill L."/>
            <person name="Bason N."/>
            <person name="Farbrother P."/>
            <person name="Desany B."/>
            <person name="Just E."/>
            <person name="Morio T."/>
            <person name="Rost R."/>
            <person name="Churcher C."/>
            <person name="Cooper J."/>
            <person name="Haydock S."/>
            <person name="van Driessche N."/>
            <person name="Cronin A."/>
            <person name="Goodhead I."/>
            <person name="Muzny D."/>
            <person name="Mourier T."/>
            <person name="Pain A."/>
            <person name="Lu M."/>
            <person name="Harper D."/>
            <person name="Lindsay R."/>
            <person name="Hauser H."/>
            <person name="James K."/>
            <person name="Quiles M."/>
            <person name="Madan Babu M."/>
            <person name="Saito T."/>
            <person name="Buchrieser C."/>
            <person name="Wardroper A."/>
            <person name="Felder M."/>
            <person name="Thangavelu M."/>
            <person name="Johnson D."/>
            <person name="Knights A."/>
            <person name="Loulseged H."/>
            <person name="Mungall K."/>
            <person name="Oliver K."/>
            <person name="Price C."/>
            <person name="Quail M.A."/>
            <person name="Urushihara H."/>
            <person name="Hernandez J."/>
            <person name="Rabbinowitsch E."/>
            <person name="Steffen D."/>
            <person name="Sanders M."/>
            <person name="Ma J."/>
            <person name="Kohara Y."/>
            <person name="Sharp S."/>
            <person name="Simmonds M."/>
            <person name="Spiegler S."/>
            <person name="Tivey A."/>
            <person name="Sugano S."/>
            <person name="White B."/>
            <person name="Walker D."/>
            <person name="Woodward J."/>
            <person name="Winckler T."/>
            <person name="Tanaka Y."/>
            <person name="Shaulsky G."/>
            <person name="Schleicher M."/>
            <person name="Weinstock G."/>
            <person name="Rosenthal A."/>
            <person name="Cox E.C."/>
            <person name="Chisholm R.L."/>
            <person name="Gibbs R."/>
            <person name="Loomis W.F."/>
            <person name="Platzer M."/>
            <person name="Kay R.R."/>
            <person name="Williams J."/>
            <person name="Dear P.H."/>
            <person name="Noegel A.A."/>
            <person name="Barrell B."/>
            <person name="Kuspa A."/>
        </authorList>
    </citation>
    <scope>NUCLEOTIDE SEQUENCE [LARGE SCALE GENOMIC DNA]</scope>
    <source>
        <strain evidence="1 2">AX4</strain>
    </source>
</reference>
<evidence type="ECO:0008006" key="3">
    <source>
        <dbReference type="Google" id="ProtNLM"/>
    </source>
</evidence>
<evidence type="ECO:0000313" key="2">
    <source>
        <dbReference type="Proteomes" id="UP000002195"/>
    </source>
</evidence>
<dbReference type="GeneID" id="8615813"/>
<dbReference type="PaxDb" id="44689-DDB0216473"/>
<dbReference type="RefSeq" id="XP_647743.1">
    <property type="nucleotide sequence ID" value="XM_642651.1"/>
</dbReference>
<comment type="caution">
    <text evidence="1">The sequence shown here is derived from an EMBL/GenBank/DDBJ whole genome shotgun (WGS) entry which is preliminary data.</text>
</comment>
<dbReference type="Proteomes" id="UP000002195">
    <property type="component" value="Unassembled WGS sequence"/>
</dbReference>
<sequence>MDLKKVDCIICKQPIKCFKDIVIHFIKHNDRCPICLSKYTSFSKMYALTGHYYSQGCNNKKNNIKGEQKLQDEFYQRLSKITGDNIIYPTNLSDDPFNHMSQQNLNENFIIDENNNNLENENENENNSFEDIGNILNQNGQENDDIEILKEKENGNLGKELNNYEIGFLKLGLENAKSLKFMQQILDFFKNNINAINEIRYTTKYMDSIFLANLPIDGHFLSYKYYEESIFYYEICSVVKLLIEKKNFIEYLDFSKDYEQGIYKNYKSGEQFKKIKNSISDKFILLRIFSDGMSHQGRSDYTIMVDFENYNGPFFKNNKIVLFIVPKEWFHNIHQTIKKLFSAQFNNKLIIKDNNGNDYEIIPYGLTMDIPEFRSSCRINHYNCNEFSCHTCDKLRGVDYLLKEGNYRNQKDIIDFHNSKPNKQDFLNPQNKILKLETEQKMKKIGITDYDRSWVENLKINYLYLQPDILHNILLGIVQWVLNYIFKKYKDQITIFIKKLKEAKIIPDHLPPSESLFGVKTRKGRENRSILYYILFFTKPNVSNDDFLLLEEMVQITFLLYQDSFDEDDLDKINYLVKNFNKKIFMIIPNEPINFHLLLHYPLYIKNWGAPKFTSAERFEAQFSKIKDLLTNNTNNQDQHKFERVTKILMATFLDNFNNLKEKDVDNNDLILGQIIKKNENIYLKNNILSDINLHYKNIENIQFHKSIKNLKEIYNVGDGIEVASENSLTGRWSAIIIAICLIELKNKKSAHSIYIQYFDKDTGDQNNKYHFLRKSFSSIVFDNIVNTLIPIQIDSSNYLIIYKCHDQFSISKKKK</sequence>
<evidence type="ECO:0000313" key="1">
    <source>
        <dbReference type="EMBL" id="EAL73818.1"/>
    </source>
</evidence>